<protein>
    <submittedName>
        <fullName evidence="2">Uncharacterized protein</fullName>
    </submittedName>
</protein>
<dbReference type="Proteomes" id="UP000306102">
    <property type="component" value="Unassembled WGS sequence"/>
</dbReference>
<dbReference type="GO" id="GO:0006366">
    <property type="term" value="P:transcription by RNA polymerase II"/>
    <property type="evidence" value="ECO:0007669"/>
    <property type="project" value="TreeGrafter"/>
</dbReference>
<sequence>MDSPSSMTQDNGPHTILIDVDRRVEAIWDAIEKHRLENVEIDEREATEIILIKKFEDDDEEVKQEKNVEVSQELLMTELSSLDYYDSYEIAKEGDLVKLNEKEEIKDEVIKLTCAPEKLIGDTFDIPRECFASQVGALGLKHDEAEKRAEAAARKVEAHRIAEQEEKELEKASRKPDKKANRVSIPVPKVTESELQRQREAKRRRSRTQGEEEYEKIVLVANTNRDDSIIEARSVEGAIAQMAVADSLPVDRHPISLSPATHCGSWW</sequence>
<evidence type="ECO:0000313" key="2">
    <source>
        <dbReference type="EMBL" id="THF96066.1"/>
    </source>
</evidence>
<comment type="caution">
    <text evidence="2">The sequence shown here is derived from an EMBL/GenBank/DDBJ whole genome shotgun (WGS) entry which is preliminary data.</text>
</comment>
<dbReference type="GO" id="GO:0003713">
    <property type="term" value="F:transcription coactivator activity"/>
    <property type="evidence" value="ECO:0007669"/>
    <property type="project" value="TreeGrafter"/>
</dbReference>
<keyword evidence="3" id="KW-1185">Reference proteome</keyword>
<organism evidence="2 3">
    <name type="scientific">Camellia sinensis var. sinensis</name>
    <name type="common">China tea</name>
    <dbReference type="NCBI Taxonomy" id="542762"/>
    <lineage>
        <taxon>Eukaryota</taxon>
        <taxon>Viridiplantae</taxon>
        <taxon>Streptophyta</taxon>
        <taxon>Embryophyta</taxon>
        <taxon>Tracheophyta</taxon>
        <taxon>Spermatophyta</taxon>
        <taxon>Magnoliopsida</taxon>
        <taxon>eudicotyledons</taxon>
        <taxon>Gunneridae</taxon>
        <taxon>Pentapetalae</taxon>
        <taxon>asterids</taxon>
        <taxon>Ericales</taxon>
        <taxon>Theaceae</taxon>
        <taxon>Camellia</taxon>
    </lineage>
</organism>
<evidence type="ECO:0000256" key="1">
    <source>
        <dbReference type="SAM" id="MobiDB-lite"/>
    </source>
</evidence>
<evidence type="ECO:0000313" key="3">
    <source>
        <dbReference type="Proteomes" id="UP000306102"/>
    </source>
</evidence>
<dbReference type="STRING" id="542762.A0A4V3WJ99"/>
<feature type="region of interest" description="Disordered" evidence="1">
    <location>
        <begin position="163"/>
        <end position="208"/>
    </location>
</feature>
<proteinExistence type="predicted"/>
<dbReference type="PANTHER" id="PTHR21680:SF0">
    <property type="entry name" value="COILED-COIL DOMAIN-CONTAINING PROTEIN 124"/>
    <property type="match status" value="1"/>
</dbReference>
<feature type="compositionally biased region" description="Basic and acidic residues" evidence="1">
    <location>
        <begin position="163"/>
        <end position="180"/>
    </location>
</feature>
<gene>
    <name evidence="2" type="ORF">TEA_026880</name>
</gene>
<name>A0A4V3WJ99_CAMSN</name>
<dbReference type="AlphaFoldDB" id="A0A4V3WJ99"/>
<dbReference type="PANTHER" id="PTHR21680">
    <property type="entry name" value="COILED-COIL DOMAIN-CONTAINING PROTEIN 124"/>
    <property type="match status" value="1"/>
</dbReference>
<dbReference type="GO" id="GO:0005634">
    <property type="term" value="C:nucleus"/>
    <property type="evidence" value="ECO:0007669"/>
    <property type="project" value="TreeGrafter"/>
</dbReference>
<dbReference type="InterPro" id="IPR010422">
    <property type="entry name" value="Ccdc124/Oxs1"/>
</dbReference>
<reference evidence="2 3" key="1">
    <citation type="journal article" date="2018" name="Proc. Natl. Acad. Sci. U.S.A.">
        <title>Draft genome sequence of Camellia sinensis var. sinensis provides insights into the evolution of the tea genome and tea quality.</title>
        <authorList>
            <person name="Wei C."/>
            <person name="Yang H."/>
            <person name="Wang S."/>
            <person name="Zhao J."/>
            <person name="Liu C."/>
            <person name="Gao L."/>
            <person name="Xia E."/>
            <person name="Lu Y."/>
            <person name="Tai Y."/>
            <person name="She G."/>
            <person name="Sun J."/>
            <person name="Cao H."/>
            <person name="Tong W."/>
            <person name="Gao Q."/>
            <person name="Li Y."/>
            <person name="Deng W."/>
            <person name="Jiang X."/>
            <person name="Wang W."/>
            <person name="Chen Q."/>
            <person name="Zhang S."/>
            <person name="Li H."/>
            <person name="Wu J."/>
            <person name="Wang P."/>
            <person name="Li P."/>
            <person name="Shi C."/>
            <person name="Zheng F."/>
            <person name="Jian J."/>
            <person name="Huang B."/>
            <person name="Shan D."/>
            <person name="Shi M."/>
            <person name="Fang C."/>
            <person name="Yue Y."/>
            <person name="Li F."/>
            <person name="Li D."/>
            <person name="Wei S."/>
            <person name="Han B."/>
            <person name="Jiang C."/>
            <person name="Yin Y."/>
            <person name="Xia T."/>
            <person name="Zhang Z."/>
            <person name="Bennetzen J.L."/>
            <person name="Zhao S."/>
            <person name="Wan X."/>
        </authorList>
    </citation>
    <scope>NUCLEOTIDE SEQUENCE [LARGE SCALE GENOMIC DNA]</scope>
    <source>
        <strain evidence="3">cv. Shuchazao</strain>
        <tissue evidence="2">Leaf</tissue>
    </source>
</reference>
<accession>A0A4V3WJ99</accession>
<dbReference type="EMBL" id="SDRB02013055">
    <property type="protein sequence ID" value="THF96066.1"/>
    <property type="molecule type" value="Genomic_DNA"/>
</dbReference>